<protein>
    <submittedName>
        <fullName evidence="1">Uncharacterized protein</fullName>
    </submittedName>
</protein>
<evidence type="ECO:0000313" key="2">
    <source>
        <dbReference type="Proteomes" id="UP000001056"/>
    </source>
</evidence>
<accession>Q2H7Q6</accession>
<dbReference type="InParanoid" id="Q2H7Q6"/>
<evidence type="ECO:0000313" key="1">
    <source>
        <dbReference type="EMBL" id="EAQ88690.1"/>
    </source>
</evidence>
<keyword evidence="2" id="KW-1185">Reference proteome</keyword>
<proteinExistence type="predicted"/>
<dbReference type="AlphaFoldDB" id="Q2H7Q6"/>
<dbReference type="GeneID" id="4390837"/>
<dbReference type="HOGENOM" id="CLU_2605818_0_0_1"/>
<organism evidence="1 2">
    <name type="scientific">Chaetomium globosum (strain ATCC 6205 / CBS 148.51 / DSM 1962 / NBRC 6347 / NRRL 1970)</name>
    <name type="common">Soil fungus</name>
    <dbReference type="NCBI Taxonomy" id="306901"/>
    <lineage>
        <taxon>Eukaryota</taxon>
        <taxon>Fungi</taxon>
        <taxon>Dikarya</taxon>
        <taxon>Ascomycota</taxon>
        <taxon>Pezizomycotina</taxon>
        <taxon>Sordariomycetes</taxon>
        <taxon>Sordariomycetidae</taxon>
        <taxon>Sordariales</taxon>
        <taxon>Chaetomiaceae</taxon>
        <taxon>Chaetomium</taxon>
    </lineage>
</organism>
<name>Q2H7Q6_CHAGB</name>
<dbReference type="VEuPathDB" id="FungiDB:CHGG_05309"/>
<sequence length="79" mass="8330">MVPVLIGMLGDDSVVLRLTSLGNPLVLELRSPGTCSGIPPNECEPAPCRITQSSVDTARSVAELMTLGQAMQQSSNLVY</sequence>
<dbReference type="EMBL" id="CH408031">
    <property type="protein sequence ID" value="EAQ88690.1"/>
    <property type="molecule type" value="Genomic_DNA"/>
</dbReference>
<dbReference type="RefSeq" id="XP_001221404.1">
    <property type="nucleotide sequence ID" value="XM_001221403.1"/>
</dbReference>
<dbReference type="Proteomes" id="UP000001056">
    <property type="component" value="Unassembled WGS sequence"/>
</dbReference>
<gene>
    <name evidence="1" type="ORF">CHGG_05309</name>
</gene>
<reference evidence="2" key="1">
    <citation type="journal article" date="2015" name="Genome Announc.">
        <title>Draft genome sequence of the cellulolytic fungus Chaetomium globosum.</title>
        <authorList>
            <person name="Cuomo C.A."/>
            <person name="Untereiner W.A."/>
            <person name="Ma L.-J."/>
            <person name="Grabherr M."/>
            <person name="Birren B.W."/>
        </authorList>
    </citation>
    <scope>NUCLEOTIDE SEQUENCE [LARGE SCALE GENOMIC DNA]</scope>
    <source>
        <strain evidence="2">ATCC 6205 / CBS 148.51 / DSM 1962 / NBRC 6347 / NRRL 1970</strain>
    </source>
</reference>